<dbReference type="EMBL" id="JBHUDX010000001">
    <property type="protein sequence ID" value="MFD1656668.1"/>
    <property type="molecule type" value="Genomic_DNA"/>
</dbReference>
<name>A0ABW4IJH8_9ACTN</name>
<dbReference type="Proteomes" id="UP001597261">
    <property type="component" value="Unassembled WGS sequence"/>
</dbReference>
<dbReference type="RefSeq" id="WP_381076619.1">
    <property type="nucleotide sequence ID" value="NZ_JBHUDX010000001.1"/>
</dbReference>
<accession>A0ABW4IJH8</accession>
<proteinExistence type="predicted"/>
<evidence type="ECO:0000256" key="1">
    <source>
        <dbReference type="SAM" id="MobiDB-lite"/>
    </source>
</evidence>
<evidence type="ECO:0000313" key="2">
    <source>
        <dbReference type="EMBL" id="MFD1656668.1"/>
    </source>
</evidence>
<comment type="caution">
    <text evidence="2">The sequence shown here is derived from an EMBL/GenBank/DDBJ whole genome shotgun (WGS) entry which is preliminary data.</text>
</comment>
<reference evidence="3" key="1">
    <citation type="journal article" date="2019" name="Int. J. Syst. Evol. Microbiol.">
        <title>The Global Catalogue of Microorganisms (GCM) 10K type strain sequencing project: providing services to taxonomists for standard genome sequencing and annotation.</title>
        <authorList>
            <consortium name="The Broad Institute Genomics Platform"/>
            <consortium name="The Broad Institute Genome Sequencing Center for Infectious Disease"/>
            <person name="Wu L."/>
            <person name="Ma J."/>
        </authorList>
    </citation>
    <scope>NUCLEOTIDE SEQUENCE [LARGE SCALE GENOMIC DNA]</scope>
    <source>
        <strain evidence="3">CGMCC 1.12470</strain>
    </source>
</reference>
<organism evidence="2 3">
    <name type="scientific">Streptomyces caeni</name>
    <dbReference type="NCBI Taxonomy" id="2307231"/>
    <lineage>
        <taxon>Bacteria</taxon>
        <taxon>Bacillati</taxon>
        <taxon>Actinomycetota</taxon>
        <taxon>Actinomycetes</taxon>
        <taxon>Kitasatosporales</taxon>
        <taxon>Streptomycetaceae</taxon>
        <taxon>Streptomyces</taxon>
    </lineage>
</organism>
<keyword evidence="3" id="KW-1185">Reference proteome</keyword>
<feature type="region of interest" description="Disordered" evidence="1">
    <location>
        <begin position="1"/>
        <end position="26"/>
    </location>
</feature>
<protein>
    <submittedName>
        <fullName evidence="2">Uncharacterized protein</fullName>
    </submittedName>
</protein>
<evidence type="ECO:0000313" key="3">
    <source>
        <dbReference type="Proteomes" id="UP001597261"/>
    </source>
</evidence>
<sequence length="86" mass="9587">MSSKNPVRPRTRHGVAVRGAAERHDVRERRVPADLESYRAYVAHVSYCRQCRPYRCPVGAALCRDYLAEVNGTWRDDGAVPGNGCG</sequence>
<gene>
    <name evidence="2" type="ORF">ACFSL4_00045</name>
</gene>